<evidence type="ECO:0000313" key="3">
    <source>
        <dbReference type="Proteomes" id="UP000601435"/>
    </source>
</evidence>
<reference evidence="2" key="1">
    <citation type="submission" date="2021-02" db="EMBL/GenBank/DDBJ databases">
        <authorList>
            <person name="Dougan E. K."/>
            <person name="Rhodes N."/>
            <person name="Thang M."/>
            <person name="Chan C."/>
        </authorList>
    </citation>
    <scope>NUCLEOTIDE SEQUENCE</scope>
</reference>
<keyword evidence="1" id="KW-0040">ANK repeat</keyword>
<protein>
    <submittedName>
        <fullName evidence="2">Uncharacterized protein</fullName>
    </submittedName>
</protein>
<accession>A0A813B7D5</accession>
<feature type="repeat" description="ANK" evidence="1">
    <location>
        <begin position="82"/>
        <end position="104"/>
    </location>
</feature>
<dbReference type="PROSITE" id="PS50088">
    <property type="entry name" value="ANK_REPEAT"/>
    <property type="match status" value="1"/>
</dbReference>
<dbReference type="PROSITE" id="PS50297">
    <property type="entry name" value="ANK_REP_REGION"/>
    <property type="match status" value="1"/>
</dbReference>
<evidence type="ECO:0000313" key="2">
    <source>
        <dbReference type="EMBL" id="CAE7890150.1"/>
    </source>
</evidence>
<organism evidence="2 3">
    <name type="scientific">Symbiodinium necroappetens</name>
    <dbReference type="NCBI Taxonomy" id="1628268"/>
    <lineage>
        <taxon>Eukaryota</taxon>
        <taxon>Sar</taxon>
        <taxon>Alveolata</taxon>
        <taxon>Dinophyceae</taxon>
        <taxon>Suessiales</taxon>
        <taxon>Symbiodiniaceae</taxon>
        <taxon>Symbiodinium</taxon>
    </lineage>
</organism>
<dbReference type="EMBL" id="CAJNJA010066708">
    <property type="protein sequence ID" value="CAE7890150.1"/>
    <property type="molecule type" value="Genomic_DNA"/>
</dbReference>
<proteinExistence type="predicted"/>
<dbReference type="SUPFAM" id="SSF48403">
    <property type="entry name" value="Ankyrin repeat"/>
    <property type="match status" value="1"/>
</dbReference>
<dbReference type="AlphaFoldDB" id="A0A813B7D5"/>
<feature type="non-terminal residue" evidence="2">
    <location>
        <position position="1"/>
    </location>
</feature>
<dbReference type="InterPro" id="IPR002110">
    <property type="entry name" value="Ankyrin_rpt"/>
</dbReference>
<sequence>IVQADDLDAYRAAMEKEGGDLISRLTTQRYEFGWTALHFIAGNNAVRILDWILGEVPGTVSGGDDKDLRNAYMKLLTTKSSDSEIPLHLAAQEGHVEIIEKLLSVMDDKFPDQIGRIQCGNKNDD</sequence>
<dbReference type="SMART" id="SM00248">
    <property type="entry name" value="ANK"/>
    <property type="match status" value="2"/>
</dbReference>
<keyword evidence="3" id="KW-1185">Reference proteome</keyword>
<dbReference type="Gene3D" id="1.25.40.20">
    <property type="entry name" value="Ankyrin repeat-containing domain"/>
    <property type="match status" value="1"/>
</dbReference>
<dbReference type="OrthoDB" id="10057496at2759"/>
<dbReference type="Proteomes" id="UP000601435">
    <property type="component" value="Unassembled WGS sequence"/>
</dbReference>
<dbReference type="InterPro" id="IPR036770">
    <property type="entry name" value="Ankyrin_rpt-contain_sf"/>
</dbReference>
<gene>
    <name evidence="2" type="ORF">SNEC2469_LOCUS29548</name>
</gene>
<feature type="non-terminal residue" evidence="2">
    <location>
        <position position="125"/>
    </location>
</feature>
<name>A0A813B7D5_9DINO</name>
<dbReference type="Pfam" id="PF12796">
    <property type="entry name" value="Ank_2"/>
    <property type="match status" value="1"/>
</dbReference>
<comment type="caution">
    <text evidence="2">The sequence shown here is derived from an EMBL/GenBank/DDBJ whole genome shotgun (WGS) entry which is preliminary data.</text>
</comment>
<evidence type="ECO:0000256" key="1">
    <source>
        <dbReference type="PROSITE-ProRule" id="PRU00023"/>
    </source>
</evidence>